<evidence type="ECO:0000313" key="3">
    <source>
        <dbReference type="EMBL" id="ORC20221.1"/>
    </source>
</evidence>
<protein>
    <recommendedName>
        <fullName evidence="2">DUF3566 domain-containing protein</fullName>
    </recommendedName>
</protein>
<organism evidence="3 4">
    <name type="scientific">Rothia nasimurium</name>
    <dbReference type="NCBI Taxonomy" id="85336"/>
    <lineage>
        <taxon>Bacteria</taxon>
        <taxon>Bacillati</taxon>
        <taxon>Actinomycetota</taxon>
        <taxon>Actinomycetes</taxon>
        <taxon>Micrococcales</taxon>
        <taxon>Micrococcaceae</taxon>
        <taxon>Rothia</taxon>
    </lineage>
</organism>
<sequence>MRPAPRSKIRRARLVVARVDTFSVAKLVFLLSVAIGIATVVAAVILWLVMQATGAFQSLNDMLTLLGTTGDAVDISQYLSLGQIALYSTIISVVNVVLFTLLGTLAAMLYNVAAKLVGGVGVTLTDE</sequence>
<reference evidence="3 4" key="1">
    <citation type="submission" date="2016-05" db="EMBL/GenBank/DDBJ databases">
        <title>Draft genome sequence of a porcine commensal Rothia nasimurium.</title>
        <authorList>
            <person name="Gaiser R.A."/>
            <person name="Van Baarlen P."/>
            <person name="Wells J.M."/>
        </authorList>
    </citation>
    <scope>NUCLEOTIDE SEQUENCE [LARGE SCALE GENOMIC DNA]</scope>
    <source>
        <strain evidence="3 4">PT-32</strain>
    </source>
</reference>
<dbReference type="Proteomes" id="UP000192359">
    <property type="component" value="Unassembled WGS sequence"/>
</dbReference>
<feature type="transmembrane region" description="Helical" evidence="1">
    <location>
        <begin position="84"/>
        <end position="110"/>
    </location>
</feature>
<feature type="domain" description="DUF3566" evidence="2">
    <location>
        <begin position="10"/>
        <end position="126"/>
    </location>
</feature>
<dbReference type="InterPro" id="IPR021949">
    <property type="entry name" value="DUF3566_TM"/>
</dbReference>
<evidence type="ECO:0000256" key="1">
    <source>
        <dbReference type="SAM" id="Phobius"/>
    </source>
</evidence>
<comment type="caution">
    <text evidence="3">The sequence shown here is derived from an EMBL/GenBank/DDBJ whole genome shotgun (WGS) entry which is preliminary data.</text>
</comment>
<evidence type="ECO:0000313" key="4">
    <source>
        <dbReference type="Proteomes" id="UP000192359"/>
    </source>
</evidence>
<proteinExistence type="predicted"/>
<dbReference type="AlphaFoldDB" id="A0A1Y1RQ31"/>
<evidence type="ECO:0000259" key="2">
    <source>
        <dbReference type="Pfam" id="PF12089"/>
    </source>
</evidence>
<dbReference type="OrthoDB" id="3240216at2"/>
<keyword evidence="1" id="KW-0812">Transmembrane</keyword>
<gene>
    <name evidence="3" type="ORF">A7979_11280</name>
</gene>
<feature type="transmembrane region" description="Helical" evidence="1">
    <location>
        <begin position="27"/>
        <end position="50"/>
    </location>
</feature>
<keyword evidence="1" id="KW-1133">Transmembrane helix</keyword>
<accession>A0A1Y1RQ31</accession>
<keyword evidence="4" id="KW-1185">Reference proteome</keyword>
<dbReference type="Pfam" id="PF12089">
    <property type="entry name" value="DUF3566"/>
    <property type="match status" value="1"/>
</dbReference>
<name>A0A1Y1RQ31_9MICC</name>
<keyword evidence="1" id="KW-0472">Membrane</keyword>
<dbReference type="EMBL" id="LXWF01000015">
    <property type="protein sequence ID" value="ORC20221.1"/>
    <property type="molecule type" value="Genomic_DNA"/>
</dbReference>